<dbReference type="Proteomes" id="UP000824533">
    <property type="component" value="Linkage Group LG01"/>
</dbReference>
<keyword evidence="2" id="KW-1185">Reference proteome</keyword>
<sequence>MADKLKSKHDKYDSPSTSGYRGKEERMDIDFSDEDEEPHSFVPAALGLHRVGTELPAKSVPSKPVQKLNARGMPTRITKKNRLIFFDDFVEPSCSRQTVKKTPKITTPKKPQKQQSDRKQKSPTKIQMINDKHDKKVETPSEQSIDVRAVHKIGMRLKNLLQLPKSYKWVCFEFFYSNIDKVFFEGTNDFMTCVKECFPQLNTSKLTRMQWCKIRRKLGKPRRSSPVFFTEERKELERKRGLIRYMQQKKSIDTNIKDLTNEIPMQLVVGTKVTAWLWKPYYGLFTGFISAIDTSNYTYRIVFDAPRIGTHSVPDYEVLSNEPPDTLGLPSNSQKFRSRNVIQDMTNLKKSSHNRDSTVPYPLLENIVKLRKILDVKKTKIDCLKKYNTEAEMKQFCGQEIPDDFKIKYARIVSDLEEINNYIQGYLNELQKSCFQLDPDFSSAAMLVPSRFREACHKEASLVLKKNDDGSVKDKAVKELITDLTALLFQVQGLSKSDQSAYGMSILQGSMDQIKDKLGPHHRKMFECNVEVHMRKIQMGLGQKSTSSSIAGSSNN</sequence>
<reference evidence="1 2" key="1">
    <citation type="journal article" date="2021" name="Front. Genet.">
        <title>Chromosome-Level Genome Assembly Reveals Significant Gene Expansion in the Toll and IMD Signaling Pathways of Dendrolimus kikuchii.</title>
        <authorList>
            <person name="Zhou J."/>
            <person name="Wu P."/>
            <person name="Xiong Z."/>
            <person name="Liu N."/>
            <person name="Zhao N."/>
            <person name="Ji M."/>
            <person name="Qiu Y."/>
            <person name="Yang B."/>
        </authorList>
    </citation>
    <scope>NUCLEOTIDE SEQUENCE [LARGE SCALE GENOMIC DNA]</scope>
    <source>
        <strain evidence="1">Ann1</strain>
    </source>
</reference>
<proteinExistence type="predicted"/>
<name>A0ACC1DI55_9NEOP</name>
<gene>
    <name evidence="1" type="ORF">K1T71_000067</name>
</gene>
<dbReference type="EMBL" id="CM034387">
    <property type="protein sequence ID" value="KAJ0183644.1"/>
    <property type="molecule type" value="Genomic_DNA"/>
</dbReference>
<evidence type="ECO:0000313" key="2">
    <source>
        <dbReference type="Proteomes" id="UP000824533"/>
    </source>
</evidence>
<protein>
    <submittedName>
        <fullName evidence="1">Uncharacterized protein</fullName>
    </submittedName>
</protein>
<evidence type="ECO:0000313" key="1">
    <source>
        <dbReference type="EMBL" id="KAJ0183644.1"/>
    </source>
</evidence>
<accession>A0ACC1DI55</accession>
<organism evidence="1 2">
    <name type="scientific">Dendrolimus kikuchii</name>
    <dbReference type="NCBI Taxonomy" id="765133"/>
    <lineage>
        <taxon>Eukaryota</taxon>
        <taxon>Metazoa</taxon>
        <taxon>Ecdysozoa</taxon>
        <taxon>Arthropoda</taxon>
        <taxon>Hexapoda</taxon>
        <taxon>Insecta</taxon>
        <taxon>Pterygota</taxon>
        <taxon>Neoptera</taxon>
        <taxon>Endopterygota</taxon>
        <taxon>Lepidoptera</taxon>
        <taxon>Glossata</taxon>
        <taxon>Ditrysia</taxon>
        <taxon>Bombycoidea</taxon>
        <taxon>Lasiocampidae</taxon>
        <taxon>Dendrolimus</taxon>
    </lineage>
</organism>
<comment type="caution">
    <text evidence="1">The sequence shown here is derived from an EMBL/GenBank/DDBJ whole genome shotgun (WGS) entry which is preliminary data.</text>
</comment>